<dbReference type="InterPro" id="IPR029057">
    <property type="entry name" value="PRTase-like"/>
</dbReference>
<dbReference type="Proteomes" id="UP000515154">
    <property type="component" value="Linkage group LG13"/>
</dbReference>
<evidence type="ECO:0000313" key="23">
    <source>
        <dbReference type="RefSeq" id="XP_036364201.1"/>
    </source>
</evidence>
<dbReference type="GO" id="GO:0004849">
    <property type="term" value="F:uridine kinase activity"/>
    <property type="evidence" value="ECO:0007669"/>
    <property type="project" value="UniProtKB-EC"/>
</dbReference>
<evidence type="ECO:0000256" key="17">
    <source>
        <dbReference type="RuleBase" id="RU003825"/>
    </source>
</evidence>
<dbReference type="NCBIfam" id="TIGR00235">
    <property type="entry name" value="udk"/>
    <property type="match status" value="1"/>
</dbReference>
<keyword evidence="8 17" id="KW-0547">Nucleotide-binding</keyword>
<dbReference type="InterPro" id="IPR000836">
    <property type="entry name" value="PRTase_dom"/>
</dbReference>
<dbReference type="GO" id="GO:0005524">
    <property type="term" value="F:ATP binding"/>
    <property type="evidence" value="ECO:0007669"/>
    <property type="project" value="UniProtKB-KW"/>
</dbReference>
<evidence type="ECO:0000256" key="9">
    <source>
        <dbReference type="ARBA" id="ARBA00022777"/>
    </source>
</evidence>
<dbReference type="SUPFAM" id="SSF52540">
    <property type="entry name" value="P-loop containing nucleoside triphosphate hydrolases"/>
    <property type="match status" value="1"/>
</dbReference>
<dbReference type="Gene3D" id="3.40.50.300">
    <property type="entry name" value="P-loop containing nucleotide triphosphate hydrolases"/>
    <property type="match status" value="1"/>
</dbReference>
<evidence type="ECO:0000256" key="16">
    <source>
        <dbReference type="ARBA" id="ARBA00065923"/>
    </source>
</evidence>
<dbReference type="SUPFAM" id="SSF53271">
    <property type="entry name" value="PRTase-like"/>
    <property type="match status" value="1"/>
</dbReference>
<evidence type="ECO:0000256" key="10">
    <source>
        <dbReference type="ARBA" id="ARBA00022840"/>
    </source>
</evidence>
<keyword evidence="11" id="KW-0832">Ubl conjugation</keyword>
<comment type="similarity">
    <text evidence="4 17">Belongs to the uridine kinase family.</text>
</comment>
<feature type="chain" id="PRO_5028873275" description="Uridine kinase" evidence="19">
    <location>
        <begin position="19"/>
        <end position="602"/>
    </location>
</feature>
<dbReference type="UniPathway" id="UPA00574">
    <property type="reaction ID" value="UER00637"/>
</dbReference>
<comment type="catalytic activity">
    <reaction evidence="14 17">
        <text>uridine + ATP = UMP + ADP + H(+)</text>
        <dbReference type="Rhea" id="RHEA:16825"/>
        <dbReference type="ChEBI" id="CHEBI:15378"/>
        <dbReference type="ChEBI" id="CHEBI:16704"/>
        <dbReference type="ChEBI" id="CHEBI:30616"/>
        <dbReference type="ChEBI" id="CHEBI:57865"/>
        <dbReference type="ChEBI" id="CHEBI:456216"/>
        <dbReference type="EC" id="2.7.1.48"/>
    </reaction>
</comment>
<evidence type="ECO:0000256" key="14">
    <source>
        <dbReference type="ARBA" id="ARBA00048909"/>
    </source>
</evidence>
<sequence>MNITLSFILFCNIIVLDCREKDLIISFPPLTILDYKKILLKLFQLSASTNLRDETSTGTGCAGLHISIMEEDHAYDTLSSGSESGMMDDSDIANPEPDAVTYTQSPSKVPKSPARTLSKRVRTVSTSSTSDRVVQTATRTLYTAGRPPWYNSQGQLKEAFVIGLCGGSACGKTTVANKIIEALKVPWVSVLSMDSFYKVLNEEEIALAANNEYNFDHPDAFDFDLLFQTLKRLKKGKIVEVPVYNFTTHAREKQTKTLYGANVVVFEGIMAFVNKKIRDILDMKIFVDTDSDECLARRLRRDIAERGRDLHGILKMYNKFVKPSFDYYIAPTMSYADIIVPHGGQNSVAINLIVLHVHKELQKHGFKLRSKLATSAMAGQPMPDNLHVLEMSPQVQGLHTFIRNCYTPRSEFIFYSKRLLRMLFELALSMLPFRTITVETAQSILYEGKRLDTKKICGVSILRAGETMESALGEVCKDVVIGKILIQTNFDTGEPELHYQRLPRDIQDCHVMLMDATVATGAAAMMAIRVLLDHDVPEENITLLSLLMAVSGVHSIAYAFPKVKIVTTAVDKEVNEKFHILPGLGNFGDRYFGTSSSAMVAG</sequence>
<dbReference type="NCBIfam" id="NF004018">
    <property type="entry name" value="PRK05480.1"/>
    <property type="match status" value="1"/>
</dbReference>
<keyword evidence="7 17" id="KW-0808">Transferase</keyword>
<accession>A0A7E6F8V1</accession>
<feature type="domain" description="Phosphoribulokinase/uridine kinase" evidence="20">
    <location>
        <begin position="161"/>
        <end position="348"/>
    </location>
</feature>
<evidence type="ECO:0000256" key="3">
    <source>
        <dbReference type="ARBA" id="ARBA00004690"/>
    </source>
</evidence>
<dbReference type="UniPathway" id="UPA00579">
    <property type="reaction ID" value="UER00640"/>
</dbReference>
<comment type="subcellular location">
    <subcellularLocation>
        <location evidence="2">Cytoplasm</location>
    </subcellularLocation>
    <subcellularLocation>
        <location evidence="1">Nucleus</location>
    </subcellularLocation>
</comment>
<evidence type="ECO:0000256" key="19">
    <source>
        <dbReference type="SAM" id="SignalP"/>
    </source>
</evidence>
<evidence type="ECO:0000313" key="22">
    <source>
        <dbReference type="Proteomes" id="UP000515154"/>
    </source>
</evidence>
<keyword evidence="6" id="KW-0597">Phosphoprotein</keyword>
<keyword evidence="12" id="KW-0539">Nucleus</keyword>
<feature type="region of interest" description="Disordered" evidence="18">
    <location>
        <begin position="79"/>
        <end position="122"/>
    </location>
</feature>
<dbReference type="EC" id="2.7.1.48" evidence="17"/>
<comment type="pathway">
    <text evidence="17">Pyrimidine metabolism; CTP biosynthesis via salvage pathway; CTP from cytidine: step 1/3.</text>
</comment>
<evidence type="ECO:0000256" key="11">
    <source>
        <dbReference type="ARBA" id="ARBA00022843"/>
    </source>
</evidence>
<dbReference type="PRINTS" id="PR00988">
    <property type="entry name" value="URIDINKINASE"/>
</dbReference>
<dbReference type="AlphaFoldDB" id="A0A7E6F8V1"/>
<dbReference type="InterPro" id="IPR027417">
    <property type="entry name" value="P-loop_NTPase"/>
</dbReference>
<evidence type="ECO:0000256" key="18">
    <source>
        <dbReference type="SAM" id="MobiDB-lite"/>
    </source>
</evidence>
<dbReference type="Gene3D" id="3.40.50.2020">
    <property type="match status" value="1"/>
</dbReference>
<keyword evidence="19" id="KW-0732">Signal</keyword>
<evidence type="ECO:0000256" key="7">
    <source>
        <dbReference type="ARBA" id="ARBA00022679"/>
    </source>
</evidence>
<dbReference type="PANTHER" id="PTHR10285">
    <property type="entry name" value="URIDINE KINASE"/>
    <property type="match status" value="1"/>
</dbReference>
<dbReference type="NCBIfam" id="NF001097">
    <property type="entry name" value="PRK00129.1"/>
    <property type="match status" value="1"/>
</dbReference>
<dbReference type="FunFam" id="3.40.50.300:FF:000200">
    <property type="entry name" value="Uridine-cytidine kinase"/>
    <property type="match status" value="1"/>
</dbReference>
<evidence type="ECO:0000256" key="13">
    <source>
        <dbReference type="ARBA" id="ARBA00047436"/>
    </source>
</evidence>
<dbReference type="GO" id="GO:0005737">
    <property type="term" value="C:cytoplasm"/>
    <property type="evidence" value="ECO:0007669"/>
    <property type="project" value="UniProtKB-SubCell"/>
</dbReference>
<evidence type="ECO:0000256" key="12">
    <source>
        <dbReference type="ARBA" id="ARBA00023242"/>
    </source>
</evidence>
<keyword evidence="10 17" id="KW-0067">ATP-binding</keyword>
<name>A0A7E6F8V1_9MOLL</name>
<evidence type="ECO:0000256" key="6">
    <source>
        <dbReference type="ARBA" id="ARBA00022553"/>
    </source>
</evidence>
<feature type="domain" description="Phosphoribosyltransferase" evidence="21">
    <location>
        <begin position="392"/>
        <end position="594"/>
    </location>
</feature>
<dbReference type="GO" id="GO:0044211">
    <property type="term" value="P:CTP salvage"/>
    <property type="evidence" value="ECO:0007669"/>
    <property type="project" value="UniProtKB-UniPathway"/>
</dbReference>
<comment type="function">
    <text evidence="15">May contribute to UTP accumulation needed for blast transformation and proliferation.</text>
</comment>
<reference evidence="23" key="1">
    <citation type="submission" date="2025-08" db="UniProtKB">
        <authorList>
            <consortium name="RefSeq"/>
        </authorList>
    </citation>
    <scope>IDENTIFICATION</scope>
</reference>
<evidence type="ECO:0000256" key="1">
    <source>
        <dbReference type="ARBA" id="ARBA00004123"/>
    </source>
</evidence>
<dbReference type="CDD" id="cd02023">
    <property type="entry name" value="UMPK"/>
    <property type="match status" value="1"/>
</dbReference>
<comment type="pathway">
    <text evidence="3 17">Pyrimidine metabolism; UMP biosynthesis via salvage pathway; UMP from uridine: step 1/1.</text>
</comment>
<evidence type="ECO:0000259" key="20">
    <source>
        <dbReference type="Pfam" id="PF00485"/>
    </source>
</evidence>
<dbReference type="InterPro" id="IPR006083">
    <property type="entry name" value="PRK/URK"/>
</dbReference>
<comment type="subunit">
    <text evidence="16">Interacts with RNF19B.</text>
</comment>
<evidence type="ECO:0000259" key="21">
    <source>
        <dbReference type="Pfam" id="PF14681"/>
    </source>
</evidence>
<evidence type="ECO:0000256" key="15">
    <source>
        <dbReference type="ARBA" id="ARBA00056790"/>
    </source>
</evidence>
<comment type="catalytic activity">
    <reaction evidence="13 17">
        <text>cytidine + ATP = CMP + ADP + H(+)</text>
        <dbReference type="Rhea" id="RHEA:24674"/>
        <dbReference type="ChEBI" id="CHEBI:15378"/>
        <dbReference type="ChEBI" id="CHEBI:17562"/>
        <dbReference type="ChEBI" id="CHEBI:30616"/>
        <dbReference type="ChEBI" id="CHEBI:60377"/>
        <dbReference type="ChEBI" id="CHEBI:456216"/>
        <dbReference type="EC" id="2.7.1.48"/>
    </reaction>
</comment>
<dbReference type="Pfam" id="PF00485">
    <property type="entry name" value="PRK"/>
    <property type="match status" value="1"/>
</dbReference>
<evidence type="ECO:0000256" key="8">
    <source>
        <dbReference type="ARBA" id="ARBA00022741"/>
    </source>
</evidence>
<dbReference type="Pfam" id="PF14681">
    <property type="entry name" value="UPRTase"/>
    <property type="match status" value="1"/>
</dbReference>
<dbReference type="FunFam" id="3.40.50.2020:FF:000010">
    <property type="entry name" value="Uridine-cytidine kinase"/>
    <property type="match status" value="1"/>
</dbReference>
<dbReference type="InterPro" id="IPR000764">
    <property type="entry name" value="Uridine_kinase-like"/>
</dbReference>
<dbReference type="GO" id="GO:0044206">
    <property type="term" value="P:UMP salvage"/>
    <property type="evidence" value="ECO:0007669"/>
    <property type="project" value="UniProtKB-UniPathway"/>
</dbReference>
<feature type="signal peptide" evidence="19">
    <location>
        <begin position="1"/>
        <end position="18"/>
    </location>
</feature>
<dbReference type="GO" id="GO:0005634">
    <property type="term" value="C:nucleus"/>
    <property type="evidence" value="ECO:0007669"/>
    <property type="project" value="UniProtKB-SubCell"/>
</dbReference>
<dbReference type="RefSeq" id="XP_036364201.1">
    <property type="nucleotide sequence ID" value="XM_036508308.1"/>
</dbReference>
<keyword evidence="9 17" id="KW-0418">Kinase</keyword>
<protein>
    <recommendedName>
        <fullName evidence="17">Uridine kinase</fullName>
        <ecNumber evidence="17">2.7.1.48</ecNumber>
    </recommendedName>
</protein>
<dbReference type="CDD" id="cd06223">
    <property type="entry name" value="PRTases_typeI"/>
    <property type="match status" value="1"/>
</dbReference>
<evidence type="ECO:0000256" key="5">
    <source>
        <dbReference type="ARBA" id="ARBA00022490"/>
    </source>
</evidence>
<keyword evidence="5" id="KW-0963">Cytoplasm</keyword>
<gene>
    <name evidence="23" type="primary">LOC115218342</name>
</gene>
<organism evidence="22 23">
    <name type="scientific">Octopus sinensis</name>
    <name type="common">East Asian common octopus</name>
    <dbReference type="NCBI Taxonomy" id="2607531"/>
    <lineage>
        <taxon>Eukaryota</taxon>
        <taxon>Metazoa</taxon>
        <taxon>Spiralia</taxon>
        <taxon>Lophotrochozoa</taxon>
        <taxon>Mollusca</taxon>
        <taxon>Cephalopoda</taxon>
        <taxon>Coleoidea</taxon>
        <taxon>Octopodiformes</taxon>
        <taxon>Octopoda</taxon>
        <taxon>Incirrata</taxon>
        <taxon>Octopodidae</taxon>
        <taxon>Octopus</taxon>
    </lineage>
</organism>
<evidence type="ECO:0000256" key="4">
    <source>
        <dbReference type="ARBA" id="ARBA00005408"/>
    </source>
</evidence>
<evidence type="ECO:0000256" key="2">
    <source>
        <dbReference type="ARBA" id="ARBA00004496"/>
    </source>
</evidence>
<proteinExistence type="inferred from homology"/>
<keyword evidence="22" id="KW-1185">Reference proteome</keyword>